<evidence type="ECO:0000313" key="1">
    <source>
        <dbReference type="EMBL" id="KAJ2751922.1"/>
    </source>
</evidence>
<dbReference type="EMBL" id="JANBUH010000341">
    <property type="protein sequence ID" value="KAJ2751922.1"/>
    <property type="molecule type" value="Genomic_DNA"/>
</dbReference>
<reference evidence="1" key="1">
    <citation type="submission" date="2022-07" db="EMBL/GenBank/DDBJ databases">
        <title>Phylogenomic reconstructions and comparative analyses of Kickxellomycotina fungi.</title>
        <authorList>
            <person name="Reynolds N.K."/>
            <person name="Stajich J.E."/>
            <person name="Barry K."/>
            <person name="Grigoriev I.V."/>
            <person name="Crous P."/>
            <person name="Smith M.E."/>
        </authorList>
    </citation>
    <scope>NUCLEOTIDE SEQUENCE</scope>
    <source>
        <strain evidence="1">BCRC 34297</strain>
    </source>
</reference>
<comment type="caution">
    <text evidence="1">The sequence shown here is derived from an EMBL/GenBank/DDBJ whole genome shotgun (WGS) entry which is preliminary data.</text>
</comment>
<dbReference type="Proteomes" id="UP001140011">
    <property type="component" value="Unassembled WGS sequence"/>
</dbReference>
<name>A0A9W8GZ81_9FUNG</name>
<gene>
    <name evidence="1" type="ORF">GGI19_004170</name>
</gene>
<evidence type="ECO:0000313" key="2">
    <source>
        <dbReference type="Proteomes" id="UP001140011"/>
    </source>
</evidence>
<dbReference type="OrthoDB" id="5525140at2759"/>
<sequence>MSPFRYFGYPTYHLAKDLGIVIDELNVYSGKTLEFLLRAFHDNCAFPVARAITFHFGWDKFRQLKMPSPQEARANISAVRGYHSGCGRGVNPQFGNLISQLYQLVGRVEYNLDYRSRLPMVLPLTRINNLVHIRFAVEEYCARAIELARQNAMTLQSFDLTYHHHLTDISRIIRDDRGSYVTYPCLCILILRGSRGYNEPGLIFDDVVPFPSLWCLHLSGRHPFDDDTLLRGNAATLETLFMDLDYETIDMLRRHNVFTPDSHPRLQCVRTLPTLDIQPRASMSFAEFMPFALSIGWSAAGRVISDIRSDEEIRASLSLISSHSRIQYLSLPHTVLSLWDVFSLVKSLPLLSDLHTRLPRLEPVRTDITWDELPAYVISNHYLLSERFRHWYLEDTTSENVVETAECILLLALVCPSFSHAISHFGGDEQLEGCVNKTIAEDRFKAYSTRLRHLDFA</sequence>
<proteinExistence type="predicted"/>
<accession>A0A9W8GZ81</accession>
<keyword evidence="2" id="KW-1185">Reference proteome</keyword>
<protein>
    <submittedName>
        <fullName evidence="1">Uncharacterized protein</fullName>
    </submittedName>
</protein>
<organism evidence="1 2">
    <name type="scientific">Coemansia pectinata</name>
    <dbReference type="NCBI Taxonomy" id="1052879"/>
    <lineage>
        <taxon>Eukaryota</taxon>
        <taxon>Fungi</taxon>
        <taxon>Fungi incertae sedis</taxon>
        <taxon>Zoopagomycota</taxon>
        <taxon>Kickxellomycotina</taxon>
        <taxon>Kickxellomycetes</taxon>
        <taxon>Kickxellales</taxon>
        <taxon>Kickxellaceae</taxon>
        <taxon>Coemansia</taxon>
    </lineage>
</organism>
<dbReference type="AlphaFoldDB" id="A0A9W8GZ81"/>